<feature type="domain" description="PB1-like" evidence="1">
    <location>
        <begin position="10"/>
        <end position="107"/>
    </location>
</feature>
<name>A0A9D4VVD3_PEA</name>
<dbReference type="Pfam" id="PF26130">
    <property type="entry name" value="PB1-like"/>
    <property type="match status" value="3"/>
</dbReference>
<evidence type="ECO:0000259" key="1">
    <source>
        <dbReference type="Pfam" id="PF26130"/>
    </source>
</evidence>
<feature type="domain" description="PB1-like" evidence="1">
    <location>
        <begin position="119"/>
        <end position="203"/>
    </location>
</feature>
<proteinExistence type="predicted"/>
<evidence type="ECO:0000313" key="2">
    <source>
        <dbReference type="EMBL" id="KAI5390222.1"/>
    </source>
</evidence>
<dbReference type="Proteomes" id="UP001058974">
    <property type="component" value="Chromosome 7"/>
</dbReference>
<accession>A0A9D4VVD3</accession>
<organism evidence="2 3">
    <name type="scientific">Pisum sativum</name>
    <name type="common">Garden pea</name>
    <name type="synonym">Lathyrus oleraceus</name>
    <dbReference type="NCBI Taxonomy" id="3888"/>
    <lineage>
        <taxon>Eukaryota</taxon>
        <taxon>Viridiplantae</taxon>
        <taxon>Streptophyta</taxon>
        <taxon>Embryophyta</taxon>
        <taxon>Tracheophyta</taxon>
        <taxon>Spermatophyta</taxon>
        <taxon>Magnoliopsida</taxon>
        <taxon>eudicotyledons</taxon>
        <taxon>Gunneridae</taxon>
        <taxon>Pentapetalae</taxon>
        <taxon>rosids</taxon>
        <taxon>fabids</taxon>
        <taxon>Fabales</taxon>
        <taxon>Fabaceae</taxon>
        <taxon>Papilionoideae</taxon>
        <taxon>50 kb inversion clade</taxon>
        <taxon>NPAAA clade</taxon>
        <taxon>Hologalegina</taxon>
        <taxon>IRL clade</taxon>
        <taxon>Fabeae</taxon>
        <taxon>Lathyrus</taxon>
    </lineage>
</organism>
<dbReference type="AlphaFoldDB" id="A0A9D4VVD3"/>
<dbReference type="Gramene" id="Psat07G0550500-T1">
    <property type="protein sequence ID" value="KAI5390222.1"/>
    <property type="gene ID" value="KIW84_075505"/>
</dbReference>
<comment type="caution">
    <text evidence="2">The sequence shown here is derived from an EMBL/GenBank/DDBJ whole genome shotgun (WGS) entry which is preliminary data.</text>
</comment>
<sequence>MCNLQEMGLFKMVFYTKDCFVKDSTLRYEGGDRHAYNGQDNDYWSSFKPQDLTKVMDSDFNLVGVKIWWKHGGGNLEKDLKPLTNDEDASLLSLLAKKNECEIEIYIDIRPSVGQKQDIKEGKDSTLRYEGGDRHAYNGQDNDYWSSFKPQDLTKVMDSDFNLVGVKMWWKHGGGSLEKDLKPLTNDEDASLLSLLAKKNECEEMGLFKMVFYTKYCFVKDSTLRYEGGDRHAYNGQDNDYWSSFKPQDLTKVMDSDFNLVGVKMWWKHGGGSLEKDLKPLTNDEDASLLSLLAKKNECEV</sequence>
<protein>
    <recommendedName>
        <fullName evidence="1">PB1-like domain-containing protein</fullName>
    </recommendedName>
</protein>
<feature type="domain" description="PB1-like" evidence="1">
    <location>
        <begin position="208"/>
        <end position="301"/>
    </location>
</feature>
<dbReference type="EMBL" id="JAMSHJ010000007">
    <property type="protein sequence ID" value="KAI5390222.1"/>
    <property type="molecule type" value="Genomic_DNA"/>
</dbReference>
<evidence type="ECO:0000313" key="3">
    <source>
        <dbReference type="Proteomes" id="UP001058974"/>
    </source>
</evidence>
<gene>
    <name evidence="2" type="ORF">KIW84_075505</name>
</gene>
<reference evidence="2 3" key="1">
    <citation type="journal article" date="2022" name="Nat. Genet.">
        <title>Improved pea reference genome and pan-genome highlight genomic features and evolutionary characteristics.</title>
        <authorList>
            <person name="Yang T."/>
            <person name="Liu R."/>
            <person name="Luo Y."/>
            <person name="Hu S."/>
            <person name="Wang D."/>
            <person name="Wang C."/>
            <person name="Pandey M.K."/>
            <person name="Ge S."/>
            <person name="Xu Q."/>
            <person name="Li N."/>
            <person name="Li G."/>
            <person name="Huang Y."/>
            <person name="Saxena R.K."/>
            <person name="Ji Y."/>
            <person name="Li M."/>
            <person name="Yan X."/>
            <person name="He Y."/>
            <person name="Liu Y."/>
            <person name="Wang X."/>
            <person name="Xiang C."/>
            <person name="Varshney R.K."/>
            <person name="Ding H."/>
            <person name="Gao S."/>
            <person name="Zong X."/>
        </authorList>
    </citation>
    <scope>NUCLEOTIDE SEQUENCE [LARGE SCALE GENOMIC DNA]</scope>
    <source>
        <strain evidence="2 3">cv. Zhongwan 6</strain>
    </source>
</reference>
<dbReference type="InterPro" id="IPR058594">
    <property type="entry name" value="PB1-like_dom_pln"/>
</dbReference>
<keyword evidence="3" id="KW-1185">Reference proteome</keyword>